<organism evidence="1 2">
    <name type="scientific">Candidatus Bacteroides merdavium</name>
    <dbReference type="NCBI Taxonomy" id="2838472"/>
    <lineage>
        <taxon>Bacteria</taxon>
        <taxon>Pseudomonadati</taxon>
        <taxon>Bacteroidota</taxon>
        <taxon>Bacteroidia</taxon>
        <taxon>Bacteroidales</taxon>
        <taxon>Bacteroidaceae</taxon>
        <taxon>Bacteroides</taxon>
    </lineage>
</organism>
<dbReference type="Proteomes" id="UP000824108">
    <property type="component" value="Unassembled WGS sequence"/>
</dbReference>
<name>A0A9D2GXP1_9BACE</name>
<accession>A0A9D2GXP1</accession>
<protein>
    <submittedName>
        <fullName evidence="1">Uncharacterized protein</fullName>
    </submittedName>
</protein>
<reference evidence="1" key="2">
    <citation type="submission" date="2021-04" db="EMBL/GenBank/DDBJ databases">
        <authorList>
            <person name="Gilroy R."/>
        </authorList>
    </citation>
    <scope>NUCLEOTIDE SEQUENCE</scope>
    <source>
        <strain evidence="1">CHK118-2852</strain>
    </source>
</reference>
<reference evidence="1" key="1">
    <citation type="journal article" date="2021" name="PeerJ">
        <title>Extensive microbial diversity within the chicken gut microbiome revealed by metagenomics and culture.</title>
        <authorList>
            <person name="Gilroy R."/>
            <person name="Ravi A."/>
            <person name="Getino M."/>
            <person name="Pursley I."/>
            <person name="Horton D.L."/>
            <person name="Alikhan N.F."/>
            <person name="Baker D."/>
            <person name="Gharbi K."/>
            <person name="Hall N."/>
            <person name="Watson M."/>
            <person name="Adriaenssens E.M."/>
            <person name="Foster-Nyarko E."/>
            <person name="Jarju S."/>
            <person name="Secka A."/>
            <person name="Antonio M."/>
            <person name="Oren A."/>
            <person name="Chaudhuri R.R."/>
            <person name="La Ragione R."/>
            <person name="Hildebrand F."/>
            <person name="Pallen M.J."/>
        </authorList>
    </citation>
    <scope>NUCLEOTIDE SEQUENCE</scope>
    <source>
        <strain evidence="1">CHK118-2852</strain>
    </source>
</reference>
<evidence type="ECO:0000313" key="2">
    <source>
        <dbReference type="Proteomes" id="UP000824108"/>
    </source>
</evidence>
<proteinExistence type="predicted"/>
<dbReference type="AlphaFoldDB" id="A0A9D2GXP1"/>
<comment type="caution">
    <text evidence="1">The sequence shown here is derived from an EMBL/GenBank/DDBJ whole genome shotgun (WGS) entry which is preliminary data.</text>
</comment>
<sequence>MQNISNYLKATLFFDNIHETRVKREQGFTLQQFHYECVRKRNDRGMPYGPTQTTILQLQIKSLPDGYLKEIYKRLNEHTESCFSIVFNATFRTDEYGENTLDDYDSGLVVTGYAISVDEAFGISRPEPAVFPSEEGEKTADMMMTSIKLLTQSITYIGSDSYQKTLYINF</sequence>
<dbReference type="EMBL" id="DXAV01000025">
    <property type="protein sequence ID" value="HIZ91096.1"/>
    <property type="molecule type" value="Genomic_DNA"/>
</dbReference>
<evidence type="ECO:0000313" key="1">
    <source>
        <dbReference type="EMBL" id="HIZ91096.1"/>
    </source>
</evidence>
<gene>
    <name evidence="1" type="ORF">H9807_03080</name>
</gene>